<gene>
    <name evidence="2" type="ORF">dsmv_3744</name>
</gene>
<evidence type="ECO:0000313" key="3">
    <source>
        <dbReference type="Proteomes" id="UP000014977"/>
    </source>
</evidence>
<comment type="caution">
    <text evidence="2">The sequence shown here is derived from an EMBL/GenBank/DDBJ whole genome shotgun (WGS) entry which is preliminary data.</text>
</comment>
<name>S7U6A4_DESML</name>
<sequence>MPNSRPRKRPCSICRKWFLPDVRQKGRQVTCSPECRKERHRRKCAEWNRRHCANSKSDYLSKKLEQTASPPEPDQGGYLSGSRINLQLPRDILQDELGERNLIIIDYLIEQILARVRLDSGLPPAKNGCRTFDRRGDPESVPEVFLRRIRNITACNKPK</sequence>
<dbReference type="EMBL" id="ATHJ01000012">
    <property type="protein sequence ID" value="EPR44862.1"/>
    <property type="molecule type" value="Genomic_DNA"/>
</dbReference>
<reference evidence="2 3" key="1">
    <citation type="journal article" date="2013" name="Genome Announc.">
        <title>Draft genome sequences for three mercury-methylating, sulfate-reducing bacteria.</title>
        <authorList>
            <person name="Brown S.D."/>
            <person name="Hurt R.A.Jr."/>
            <person name="Gilmour C.C."/>
            <person name="Elias D.A."/>
        </authorList>
    </citation>
    <scope>NUCLEOTIDE SEQUENCE [LARGE SCALE GENOMIC DNA]</scope>
    <source>
        <strain evidence="2 3">DSM 2059</strain>
    </source>
</reference>
<dbReference type="eggNOG" id="ENOG5034A6J">
    <property type="taxonomic scope" value="Bacteria"/>
</dbReference>
<proteinExistence type="predicted"/>
<feature type="region of interest" description="Disordered" evidence="1">
    <location>
        <begin position="60"/>
        <end position="80"/>
    </location>
</feature>
<keyword evidence="3" id="KW-1185">Reference proteome</keyword>
<dbReference type="AlphaFoldDB" id="S7U6A4"/>
<organism evidence="2 3">
    <name type="scientific">Desulfococcus multivorans DSM 2059</name>
    <dbReference type="NCBI Taxonomy" id="1121405"/>
    <lineage>
        <taxon>Bacteria</taxon>
        <taxon>Pseudomonadati</taxon>
        <taxon>Thermodesulfobacteriota</taxon>
        <taxon>Desulfobacteria</taxon>
        <taxon>Desulfobacterales</taxon>
        <taxon>Desulfococcaceae</taxon>
        <taxon>Desulfococcus</taxon>
    </lineage>
</organism>
<dbReference type="RefSeq" id="WP_020875351.1">
    <property type="nucleotide sequence ID" value="NZ_ATHJ01000012.1"/>
</dbReference>
<protein>
    <submittedName>
        <fullName evidence="2">Uncharacterized protein</fullName>
    </submittedName>
</protein>
<evidence type="ECO:0000313" key="2">
    <source>
        <dbReference type="EMBL" id="EPR44862.1"/>
    </source>
</evidence>
<dbReference type="Proteomes" id="UP000014977">
    <property type="component" value="Unassembled WGS sequence"/>
</dbReference>
<evidence type="ECO:0000256" key="1">
    <source>
        <dbReference type="SAM" id="MobiDB-lite"/>
    </source>
</evidence>
<accession>S7U6A4</accession>